<evidence type="ECO:0000256" key="4">
    <source>
        <dbReference type="ARBA" id="ARBA00023159"/>
    </source>
</evidence>
<evidence type="ECO:0000256" key="1">
    <source>
        <dbReference type="ARBA" id="ARBA00004123"/>
    </source>
</evidence>
<dbReference type="EMBL" id="CAMGYJ010000005">
    <property type="protein sequence ID" value="CAI0412576.1"/>
    <property type="molecule type" value="Genomic_DNA"/>
</dbReference>
<feature type="compositionally biased region" description="Acidic residues" evidence="9">
    <location>
        <begin position="55"/>
        <end position="73"/>
    </location>
</feature>
<name>A0AAV0JS34_9ROSI</name>
<feature type="compositionally biased region" description="Basic residues" evidence="9">
    <location>
        <begin position="207"/>
        <end position="222"/>
    </location>
</feature>
<comment type="function">
    <text evidence="8">Component of the sequence-specific heterotrimeric transcription factor (NF-Y) which specifically recognizes a 5'-CCAAT-3' box motif found in the promoters of its target genes.</text>
</comment>
<feature type="region of interest" description="Disordered" evidence="9">
    <location>
        <begin position="207"/>
        <end position="332"/>
    </location>
</feature>
<evidence type="ECO:0000256" key="9">
    <source>
        <dbReference type="SAM" id="MobiDB-lite"/>
    </source>
</evidence>
<dbReference type="SMART" id="SM00521">
    <property type="entry name" value="CBF"/>
    <property type="match status" value="1"/>
</dbReference>
<keyword evidence="6 8" id="KW-0539">Nucleus</keyword>
<keyword evidence="11" id="KW-1185">Reference proteome</keyword>
<dbReference type="GO" id="GO:0016602">
    <property type="term" value="C:CCAAT-binding factor complex"/>
    <property type="evidence" value="ECO:0007669"/>
    <property type="project" value="InterPro"/>
</dbReference>
<keyword evidence="4" id="KW-0010">Activator</keyword>
<dbReference type="GO" id="GO:0003700">
    <property type="term" value="F:DNA-binding transcription factor activity"/>
    <property type="evidence" value="ECO:0007669"/>
    <property type="project" value="UniProtKB-UniRule"/>
</dbReference>
<dbReference type="PROSITE" id="PS51152">
    <property type="entry name" value="NFYA_HAP2_2"/>
    <property type="match status" value="1"/>
</dbReference>
<comment type="similarity">
    <text evidence="8">Belongs to the NFYA/HAP2 subunit family.</text>
</comment>
<evidence type="ECO:0000313" key="11">
    <source>
        <dbReference type="Proteomes" id="UP001154282"/>
    </source>
</evidence>
<dbReference type="InterPro" id="IPR018362">
    <property type="entry name" value="CCAAT-binding_factor_CS"/>
</dbReference>
<sequence length="332" mass="35810">MQSKPGAGHSLPPDSHVVRPSYGVPSEPWWRGVGYHSVAAGMPIGNAKNSTEGSESTDDQSVSDDRTNEEEDNDAAKESQATASSRSVGNHGHEHPNPQNVPPGMTTTALDQTLAQPPQFELVGHSITCAPNPYQDPYYSGMMAAYAQQPLGYPHLVGVPQTRMPLPLEMAQEPVYVNAKQYQGILRRRQARAKAEVEKKLIKVRKPYLHESRHKHAMRRARGAGGRFAKKTGLNNASNSSAAEIRRSGSGPAPSSQSGGSSGSEPLLSSETWNSSKGHQHEGRVHHPQGRFEGHQYRNIDGGGHGGEDGDCSIQHRGSISSRASQRSVAIQ</sequence>
<keyword evidence="5 8" id="KW-0804">Transcription</keyword>
<dbReference type="PROSITE" id="PS00686">
    <property type="entry name" value="NFYA_HAP2_1"/>
    <property type="match status" value="1"/>
</dbReference>
<keyword evidence="2 8" id="KW-0805">Transcription regulation</keyword>
<feature type="region of interest" description="Disordered" evidence="9">
    <location>
        <begin position="1"/>
        <end position="108"/>
    </location>
</feature>
<reference evidence="10" key="1">
    <citation type="submission" date="2022-08" db="EMBL/GenBank/DDBJ databases">
        <authorList>
            <person name="Gutierrez-Valencia J."/>
        </authorList>
    </citation>
    <scope>NUCLEOTIDE SEQUENCE</scope>
</reference>
<dbReference type="AlphaFoldDB" id="A0AAV0JS34"/>
<dbReference type="InterPro" id="IPR001289">
    <property type="entry name" value="NFYA"/>
</dbReference>
<evidence type="ECO:0000256" key="5">
    <source>
        <dbReference type="ARBA" id="ARBA00023163"/>
    </source>
</evidence>
<evidence type="ECO:0000313" key="10">
    <source>
        <dbReference type="EMBL" id="CAI0412576.1"/>
    </source>
</evidence>
<dbReference type="PRINTS" id="PR00616">
    <property type="entry name" value="CCAATSUBUNTB"/>
</dbReference>
<organism evidence="10 11">
    <name type="scientific">Linum tenue</name>
    <dbReference type="NCBI Taxonomy" id="586396"/>
    <lineage>
        <taxon>Eukaryota</taxon>
        <taxon>Viridiplantae</taxon>
        <taxon>Streptophyta</taxon>
        <taxon>Embryophyta</taxon>
        <taxon>Tracheophyta</taxon>
        <taxon>Spermatophyta</taxon>
        <taxon>Magnoliopsida</taxon>
        <taxon>eudicotyledons</taxon>
        <taxon>Gunneridae</taxon>
        <taxon>Pentapetalae</taxon>
        <taxon>rosids</taxon>
        <taxon>fabids</taxon>
        <taxon>Malpighiales</taxon>
        <taxon>Linaceae</taxon>
        <taxon>Linum</taxon>
    </lineage>
</organism>
<protein>
    <recommendedName>
        <fullName evidence="8">Nuclear transcription factor Y subunit</fullName>
    </recommendedName>
</protein>
<dbReference type="GO" id="GO:0003677">
    <property type="term" value="F:DNA binding"/>
    <property type="evidence" value="ECO:0007669"/>
    <property type="project" value="UniProtKB-KW"/>
</dbReference>
<keyword evidence="3 8" id="KW-0238">DNA-binding</keyword>
<evidence type="ECO:0000256" key="3">
    <source>
        <dbReference type="ARBA" id="ARBA00023125"/>
    </source>
</evidence>
<dbReference type="Pfam" id="PF02045">
    <property type="entry name" value="CBFB_NFYA"/>
    <property type="match status" value="1"/>
</dbReference>
<feature type="compositionally biased region" description="Low complexity" evidence="9">
    <location>
        <begin position="248"/>
        <end position="271"/>
    </location>
</feature>
<comment type="caution">
    <text evidence="10">The sequence shown here is derived from an EMBL/GenBank/DDBJ whole genome shotgun (WGS) entry which is preliminary data.</text>
</comment>
<comment type="subunit">
    <text evidence="7">Heterotrimeric transcription factor composed of three components, NF-YA, NF-YB and NF-YC. NF-YB and NF-YC must interact and dimerize for NF-YA association and DNA binding.</text>
</comment>
<accession>A0AAV0JS34</accession>
<evidence type="ECO:0000256" key="2">
    <source>
        <dbReference type="ARBA" id="ARBA00023015"/>
    </source>
</evidence>
<dbReference type="Proteomes" id="UP001154282">
    <property type="component" value="Unassembled WGS sequence"/>
</dbReference>
<feature type="compositionally biased region" description="Polar residues" evidence="9">
    <location>
        <begin position="79"/>
        <end position="88"/>
    </location>
</feature>
<dbReference type="PANTHER" id="PTHR12632">
    <property type="entry name" value="TRANSCRIPTION FACTOR NF-Y ALPHA-RELATED"/>
    <property type="match status" value="1"/>
</dbReference>
<feature type="compositionally biased region" description="Basic and acidic residues" evidence="9">
    <location>
        <begin position="279"/>
        <end position="298"/>
    </location>
</feature>
<dbReference type="Gene3D" id="6.10.250.2430">
    <property type="match status" value="1"/>
</dbReference>
<evidence type="ECO:0000256" key="7">
    <source>
        <dbReference type="ARBA" id="ARBA00025911"/>
    </source>
</evidence>
<evidence type="ECO:0000256" key="6">
    <source>
        <dbReference type="ARBA" id="ARBA00023242"/>
    </source>
</evidence>
<evidence type="ECO:0000256" key="8">
    <source>
        <dbReference type="RuleBase" id="RU367155"/>
    </source>
</evidence>
<gene>
    <name evidence="10" type="ORF">LITE_LOCUS15600</name>
</gene>
<feature type="compositionally biased region" description="Polar residues" evidence="9">
    <location>
        <begin position="316"/>
        <end position="332"/>
    </location>
</feature>
<proteinExistence type="inferred from homology"/>
<comment type="subcellular location">
    <subcellularLocation>
        <location evidence="1 8">Nucleus</location>
    </subcellularLocation>
</comment>